<sequence>MATNQPSNAPETPQKDARDDTTAAAVLTDARMDETPGGGGLGGTAAAETDPQRARPAQAATPQAGAADTADMPGKPEAEARAQSSTAEPHPRTQ</sequence>
<feature type="region of interest" description="Disordered" evidence="1">
    <location>
        <begin position="1"/>
        <end position="94"/>
    </location>
</feature>
<evidence type="ECO:0000313" key="2">
    <source>
        <dbReference type="EMBL" id="RXZ34960.1"/>
    </source>
</evidence>
<name>A0A4Q2J002_9SPHN</name>
<gene>
    <name evidence="2" type="ORF">EO081_04720</name>
</gene>
<accession>A0A4Q2J002</accession>
<comment type="caution">
    <text evidence="2">The sequence shown here is derived from an EMBL/GenBank/DDBJ whole genome shotgun (WGS) entry which is preliminary data.</text>
</comment>
<proteinExistence type="predicted"/>
<keyword evidence="3" id="KW-1185">Reference proteome</keyword>
<organism evidence="2 3">
    <name type="scientific">Sphingomonas desiccabilis</name>
    <dbReference type="NCBI Taxonomy" id="429134"/>
    <lineage>
        <taxon>Bacteria</taxon>
        <taxon>Pseudomonadati</taxon>
        <taxon>Pseudomonadota</taxon>
        <taxon>Alphaproteobacteria</taxon>
        <taxon>Sphingomonadales</taxon>
        <taxon>Sphingomonadaceae</taxon>
        <taxon>Sphingomonas</taxon>
    </lineage>
</organism>
<dbReference type="EMBL" id="SDPT01000001">
    <property type="protein sequence ID" value="RXZ34960.1"/>
    <property type="molecule type" value="Genomic_DNA"/>
</dbReference>
<dbReference type="Proteomes" id="UP000292347">
    <property type="component" value="Unassembled WGS sequence"/>
</dbReference>
<reference evidence="2 3" key="1">
    <citation type="submission" date="2019-01" db="EMBL/GenBank/DDBJ databases">
        <title>Sphingomonas mucosissima sp. nov. and Sphingomonas desiccabilis sp. nov., from biological soil crusts in the Colorado Plateau, USA.</title>
        <authorList>
            <person name="Zhu D."/>
        </authorList>
    </citation>
    <scope>NUCLEOTIDE SEQUENCE [LARGE SCALE GENOMIC DNA]</scope>
    <source>
        <strain evidence="2 3">CP1D</strain>
    </source>
</reference>
<feature type="compositionally biased region" description="Polar residues" evidence="1">
    <location>
        <begin position="1"/>
        <end position="11"/>
    </location>
</feature>
<dbReference type="AlphaFoldDB" id="A0A4Q2J002"/>
<evidence type="ECO:0000313" key="3">
    <source>
        <dbReference type="Proteomes" id="UP000292347"/>
    </source>
</evidence>
<feature type="compositionally biased region" description="Low complexity" evidence="1">
    <location>
        <begin position="54"/>
        <end position="71"/>
    </location>
</feature>
<evidence type="ECO:0000256" key="1">
    <source>
        <dbReference type="SAM" id="MobiDB-lite"/>
    </source>
</evidence>
<protein>
    <submittedName>
        <fullName evidence="2">Uncharacterized protein</fullName>
    </submittedName>
</protein>
<dbReference type="RefSeq" id="WP_129340741.1">
    <property type="nucleotide sequence ID" value="NZ_JACIDD010000001.1"/>
</dbReference>